<keyword evidence="4 7" id="KW-0812">Transmembrane</keyword>
<proteinExistence type="inferred from homology"/>
<accession>A0A0J8GLL9</accession>
<keyword evidence="6 7" id="KW-0472">Membrane</keyword>
<dbReference type="InterPro" id="IPR010656">
    <property type="entry name" value="DctM"/>
</dbReference>
<feature type="transmembrane region" description="Helical" evidence="7">
    <location>
        <begin position="269"/>
        <end position="287"/>
    </location>
</feature>
<dbReference type="PATRIC" id="fig|1513271.3.peg.3753"/>
<evidence type="ECO:0000256" key="6">
    <source>
        <dbReference type="ARBA" id="ARBA00023136"/>
    </source>
</evidence>
<feature type="transmembrane region" description="Helical" evidence="7">
    <location>
        <begin position="365"/>
        <end position="391"/>
    </location>
</feature>
<feature type="transmembrane region" description="Helical" evidence="7">
    <location>
        <begin position="195"/>
        <end position="220"/>
    </location>
</feature>
<keyword evidence="2" id="KW-1003">Cell membrane</keyword>
<evidence type="ECO:0000259" key="8">
    <source>
        <dbReference type="Pfam" id="PF06808"/>
    </source>
</evidence>
<evidence type="ECO:0000256" key="1">
    <source>
        <dbReference type="ARBA" id="ARBA00004429"/>
    </source>
</evidence>
<evidence type="ECO:0000256" key="5">
    <source>
        <dbReference type="ARBA" id="ARBA00022989"/>
    </source>
</evidence>
<evidence type="ECO:0000256" key="4">
    <source>
        <dbReference type="ARBA" id="ARBA00022692"/>
    </source>
</evidence>
<keyword evidence="5 7" id="KW-1133">Transmembrane helix</keyword>
<feature type="transmembrane region" description="Helical" evidence="7">
    <location>
        <begin position="58"/>
        <end position="77"/>
    </location>
</feature>
<feature type="transmembrane region" description="Helical" evidence="7">
    <location>
        <begin position="143"/>
        <end position="167"/>
    </location>
</feature>
<dbReference type="InterPro" id="IPR004681">
    <property type="entry name" value="TRAP_DctM"/>
</dbReference>
<feature type="transmembrane region" description="Helical" evidence="7">
    <location>
        <begin position="241"/>
        <end position="263"/>
    </location>
</feature>
<evidence type="ECO:0000256" key="3">
    <source>
        <dbReference type="ARBA" id="ARBA00022519"/>
    </source>
</evidence>
<dbReference type="GO" id="GO:0022857">
    <property type="term" value="F:transmembrane transporter activity"/>
    <property type="evidence" value="ECO:0007669"/>
    <property type="project" value="UniProtKB-UniRule"/>
</dbReference>
<evidence type="ECO:0000256" key="7">
    <source>
        <dbReference type="RuleBase" id="RU369079"/>
    </source>
</evidence>
<protein>
    <recommendedName>
        <fullName evidence="7">TRAP transporter large permease protein</fullName>
    </recommendedName>
</protein>
<dbReference type="PIRSF" id="PIRSF006066">
    <property type="entry name" value="HI0050"/>
    <property type="match status" value="1"/>
</dbReference>
<name>A0A0J8GLL9_9ALTE</name>
<dbReference type="Proteomes" id="UP000037600">
    <property type="component" value="Unassembled WGS sequence"/>
</dbReference>
<organism evidence="9 10">
    <name type="scientific">Catenovulum maritimum</name>
    <dbReference type="NCBI Taxonomy" id="1513271"/>
    <lineage>
        <taxon>Bacteria</taxon>
        <taxon>Pseudomonadati</taxon>
        <taxon>Pseudomonadota</taxon>
        <taxon>Gammaproteobacteria</taxon>
        <taxon>Alteromonadales</taxon>
        <taxon>Alteromonadaceae</taxon>
        <taxon>Catenovulum</taxon>
    </lineage>
</organism>
<comment type="subcellular location">
    <subcellularLocation>
        <location evidence="1 7">Cell inner membrane</location>
        <topology evidence="1 7">Multi-pass membrane protein</topology>
    </subcellularLocation>
</comment>
<comment type="caution">
    <text evidence="9">The sequence shown here is derived from an EMBL/GenBank/DDBJ whole genome shotgun (WGS) entry which is preliminary data.</text>
</comment>
<feature type="transmembrane region" description="Helical" evidence="7">
    <location>
        <begin position="340"/>
        <end position="358"/>
    </location>
</feature>
<dbReference type="PANTHER" id="PTHR33362">
    <property type="entry name" value="SIALIC ACID TRAP TRANSPORTER PERMEASE PROTEIN SIAT-RELATED"/>
    <property type="match status" value="1"/>
</dbReference>
<dbReference type="RefSeq" id="WP_048695854.1">
    <property type="nucleotide sequence ID" value="NZ_KQ130516.1"/>
</dbReference>
<keyword evidence="3 7" id="KW-0997">Cell inner membrane</keyword>
<feature type="transmembrane region" description="Helical" evidence="7">
    <location>
        <begin position="31"/>
        <end position="51"/>
    </location>
</feature>
<evidence type="ECO:0000313" key="9">
    <source>
        <dbReference type="EMBL" id="KMT63705.1"/>
    </source>
</evidence>
<sequence length="457" mass="48865">MEYLSLFMFLFVCCVLLTGYPVAIALGGSALIFALVGTSLEVFETAFLYALPSRIFGILNNQTLLAVPLFVFMGITLERSKVAEELLTAISQLMSRFRGGLAFAVIFVGALLAASTGIVGATVVTMGLLSLPAMLKQNYSPKLATGTICAVGTLGQIIPPSIALVLLGDVISSSFQKAQLDMGNFSPETVSVGDLFVGAIIPGVILVGCYFLYIVSVAIFKPQYLPKFELDSDTRPSSKQLVFALVPPLSLIAIVLGSILAGIATPTEAAGIGAFGAILLAIAKRAFNIEQIKTISQSTVRVTSMVFMILIGASVFSLVFRGLGGEELIHEWFQNMPGGLFGATLIVMLVIFLLGFILDFIEITFVVVPIVAPVLLAMGLDPIWLGIMIAINLQTSFLTPPFGFALFYLRGVAPAQVKTSDIYQGVMPFIAIQLLVLLMLAQWPQLATWLPSIVYPD</sequence>
<dbReference type="EMBL" id="LAZL01000046">
    <property type="protein sequence ID" value="KMT63705.1"/>
    <property type="molecule type" value="Genomic_DNA"/>
</dbReference>
<dbReference type="PANTHER" id="PTHR33362:SF7">
    <property type="entry name" value="SLL1103 PROTEIN"/>
    <property type="match status" value="1"/>
</dbReference>
<reference evidence="9 10" key="1">
    <citation type="submission" date="2015-04" db="EMBL/GenBank/DDBJ databases">
        <title>Draft Genome Sequence of the Novel Agar-Digesting Marine Bacterium Q1.</title>
        <authorList>
            <person name="Li Y."/>
            <person name="Li D."/>
            <person name="Chen G."/>
            <person name="Du Z."/>
        </authorList>
    </citation>
    <scope>NUCLEOTIDE SEQUENCE [LARGE SCALE GENOMIC DNA]</scope>
    <source>
        <strain evidence="9 10">Q1</strain>
    </source>
</reference>
<feature type="transmembrane region" description="Helical" evidence="7">
    <location>
        <begin position="299"/>
        <end position="320"/>
    </location>
</feature>
<dbReference type="OrthoDB" id="9796052at2"/>
<feature type="transmembrane region" description="Helical" evidence="7">
    <location>
        <begin position="425"/>
        <end position="443"/>
    </location>
</feature>
<evidence type="ECO:0000313" key="10">
    <source>
        <dbReference type="Proteomes" id="UP000037600"/>
    </source>
</evidence>
<dbReference type="AlphaFoldDB" id="A0A0J8GLL9"/>
<dbReference type="NCBIfam" id="TIGR00786">
    <property type="entry name" value="dctM"/>
    <property type="match status" value="1"/>
</dbReference>
<comment type="similarity">
    <text evidence="7">Belongs to the TRAP transporter large permease family.</text>
</comment>
<dbReference type="GO" id="GO:0005886">
    <property type="term" value="C:plasma membrane"/>
    <property type="evidence" value="ECO:0007669"/>
    <property type="project" value="UniProtKB-SubCell"/>
</dbReference>
<comment type="function">
    <text evidence="7">Part of the tripartite ATP-independent periplasmic (TRAP) transport system.</text>
</comment>
<feature type="domain" description="TRAP C4-dicarboxylate transport system permease DctM subunit" evidence="8">
    <location>
        <begin position="11"/>
        <end position="445"/>
    </location>
</feature>
<keyword evidence="7" id="KW-0813">Transport</keyword>
<dbReference type="STRING" id="1513271.XM47_18295"/>
<feature type="transmembrane region" description="Helical" evidence="7">
    <location>
        <begin position="101"/>
        <end position="131"/>
    </location>
</feature>
<feature type="transmembrane region" description="Helical" evidence="7">
    <location>
        <begin position="397"/>
        <end position="413"/>
    </location>
</feature>
<keyword evidence="10" id="KW-1185">Reference proteome</keyword>
<gene>
    <name evidence="9" type="ORF">XM47_18295</name>
</gene>
<dbReference type="Pfam" id="PF06808">
    <property type="entry name" value="DctM"/>
    <property type="match status" value="1"/>
</dbReference>
<comment type="subunit">
    <text evidence="7">The complex comprises the extracytoplasmic solute receptor protein and the two transmembrane proteins.</text>
</comment>
<evidence type="ECO:0000256" key="2">
    <source>
        <dbReference type="ARBA" id="ARBA00022475"/>
    </source>
</evidence>